<evidence type="ECO:0000313" key="1">
    <source>
        <dbReference type="EMBL" id="RMV92089.1"/>
    </source>
</evidence>
<name>A0A3M6GH13_PSEAJ</name>
<accession>A0A3M6GH13</accession>
<proteinExistence type="predicted"/>
<gene>
    <name evidence="1" type="ORF">ALP03_200068</name>
</gene>
<organism evidence="1 2">
    <name type="scientific">Pseudomonas amygdali pv. tabaci</name>
    <name type="common">Pseudomonas syringae pv. tabaci</name>
    <dbReference type="NCBI Taxonomy" id="322"/>
    <lineage>
        <taxon>Bacteria</taxon>
        <taxon>Pseudomonadati</taxon>
        <taxon>Pseudomonadota</taxon>
        <taxon>Gammaproteobacteria</taxon>
        <taxon>Pseudomonadales</taxon>
        <taxon>Pseudomonadaceae</taxon>
        <taxon>Pseudomonas</taxon>
        <taxon>Pseudomonas amygdali</taxon>
    </lineage>
</organism>
<sequence length="355" mass="40124">MQGRCVIAGRQVQKLLPKAHGLIPYPNTRDRIHHVATGCQRIDVGWQQRESCQRPTQFIHRRHVVETFQAQVIRQHLLRGALFKAGDQRVLSTEHVPPDHRALDRGSALVDRSPARLMQLGHRRMQRVFLTANTARHHQLLHQQRAGIVWVKNGVSGAQREQLLARIDTLSQITQAIAGIVQQYTADLPLAGVFQHIDDTGLRFPEHPRIDGLGIRFDRQTGEQRVGHRCQLQVPDILHSNTSASLSEKCLGFSEGLDRKLPRQITQIPRRMIEQPFITGLAGALRCSQADRERVVLQIQPGRLDRGDECLGDRVFGIKARKRIEHRLAIGLALVQVREAHFRPAQVRAVAALIS</sequence>
<reference evidence="1 2" key="1">
    <citation type="submission" date="2018-08" db="EMBL/GenBank/DDBJ databases">
        <title>Recombination of ecologically and evolutionarily significant loci maintains genetic cohesion in the Pseudomonas syringae species complex.</title>
        <authorList>
            <person name="Dillon M."/>
            <person name="Thakur S."/>
            <person name="Almeida R.N.D."/>
            <person name="Weir B.S."/>
            <person name="Guttman D.S."/>
        </authorList>
    </citation>
    <scope>NUCLEOTIDE SEQUENCE [LARGE SCALE GENOMIC DNA]</scope>
    <source>
        <strain evidence="1 2">ICMP 4525</strain>
    </source>
</reference>
<evidence type="ECO:0000313" key="2">
    <source>
        <dbReference type="Proteomes" id="UP000271531"/>
    </source>
</evidence>
<protein>
    <submittedName>
        <fullName evidence="1">Uncharacterized protein</fullName>
    </submittedName>
</protein>
<dbReference type="AlphaFoldDB" id="A0A3M6GH13"/>
<comment type="caution">
    <text evidence="1">The sequence shown here is derived from an EMBL/GenBank/DDBJ whole genome shotgun (WGS) entry which is preliminary data.</text>
</comment>
<dbReference type="Proteomes" id="UP000271531">
    <property type="component" value="Unassembled WGS sequence"/>
</dbReference>
<dbReference type="EMBL" id="RBVA01000736">
    <property type="protein sequence ID" value="RMV92089.1"/>
    <property type="molecule type" value="Genomic_DNA"/>
</dbReference>